<reference evidence="1 2" key="1">
    <citation type="journal article" date="2002" name="Nature">
        <title>Genome sequence of the plant pathogen Ralstonia solanacearum.</title>
        <authorList>
            <person name="Salanoubat M."/>
            <person name="Genin S."/>
            <person name="Artiguenave F."/>
            <person name="Gouzy J."/>
            <person name="Mangenot S."/>
            <person name="Arlat M."/>
            <person name="Billault A."/>
            <person name="Brottier P."/>
            <person name="Camus J.C."/>
            <person name="Cattolico L."/>
            <person name="Chandler M."/>
            <person name="Choisne N."/>
            <person name="Claudel-Renard C."/>
            <person name="Cunnac S."/>
            <person name="Demange N."/>
            <person name="Gaspin C."/>
            <person name="Lavie M."/>
            <person name="Moisan A."/>
            <person name="Robert C."/>
            <person name="Saurin W."/>
            <person name="Schiex T."/>
            <person name="Siguier P."/>
            <person name="Thebault P."/>
            <person name="Whalen M."/>
            <person name="Wincker P."/>
            <person name="Levy M."/>
            <person name="Weissenbach J."/>
            <person name="Boucher C.A."/>
        </authorList>
    </citation>
    <scope>NUCLEOTIDE SEQUENCE [LARGE SCALE GENOMIC DNA]</scope>
    <source>
        <strain evidence="2">ATCC BAA-1114 / GMI1000</strain>
    </source>
</reference>
<dbReference type="HOGENOM" id="CLU_136121_0_0_4"/>
<keyword evidence="2" id="KW-1185">Reference proteome</keyword>
<name>Q8XRU5_RALN1</name>
<evidence type="ECO:0000313" key="2">
    <source>
        <dbReference type="Proteomes" id="UP000001436"/>
    </source>
</evidence>
<dbReference type="STRING" id="267608.RSp0736"/>
<keyword evidence="1" id="KW-0472">Membrane</keyword>
<accession>Q8XRU5</accession>
<sequence length="144" mass="16018">MRILPTVACALIGIAIGGSGSYVLEKMKMPRVHKLQFPLALSGGTSNSPTSILPKGTSLYYDQAFPEGFVRYKIYVNVEGVKLESQEVTEKFWIDPLTAFPFDKDSLQKLILDYPLTKDDLAAILRSGTISKQDIRDLLTEFSQ</sequence>
<dbReference type="KEGG" id="rso:RSp0736"/>
<dbReference type="Proteomes" id="UP000001436">
    <property type="component" value="Plasmid pGMI1000MP"/>
</dbReference>
<keyword evidence="1" id="KW-0812">Transmembrane</keyword>
<protein>
    <submittedName>
        <fullName evidence="1">Transmembrane protein</fullName>
    </submittedName>
</protein>
<evidence type="ECO:0000313" key="1">
    <source>
        <dbReference type="EMBL" id="CAD17887.1"/>
    </source>
</evidence>
<proteinExistence type="predicted"/>
<dbReference type="RefSeq" id="WP_011004034.1">
    <property type="nucleotide sequence ID" value="NC_003296.1"/>
</dbReference>
<gene>
    <name evidence="1" type="ordered locus">RSp0736</name>
</gene>
<dbReference type="eggNOG" id="ENOG5032WM4">
    <property type="taxonomic scope" value="Bacteria"/>
</dbReference>
<organism evidence="1 2">
    <name type="scientific">Ralstonia nicotianae (strain ATCC BAA-1114 / GMI1000)</name>
    <name type="common">Ralstonia solanacearum</name>
    <dbReference type="NCBI Taxonomy" id="267608"/>
    <lineage>
        <taxon>Bacteria</taxon>
        <taxon>Pseudomonadati</taxon>
        <taxon>Pseudomonadota</taxon>
        <taxon>Betaproteobacteria</taxon>
        <taxon>Burkholderiales</taxon>
        <taxon>Burkholderiaceae</taxon>
        <taxon>Ralstonia</taxon>
        <taxon>Ralstonia solanacearum species complex</taxon>
    </lineage>
</organism>
<dbReference type="AlphaFoldDB" id="Q8XRU5"/>
<dbReference type="EMBL" id="AL646053">
    <property type="protein sequence ID" value="CAD17887.1"/>
    <property type="molecule type" value="Genomic_DNA"/>
</dbReference>
<dbReference type="EnsemblBacteria" id="CAD17887">
    <property type="protein sequence ID" value="CAD17887"/>
    <property type="gene ID" value="RSp0736"/>
</dbReference>
<geneLocation type="plasmid" evidence="2">
    <name>megaplasmid Rsp</name>
</geneLocation>